<dbReference type="InterPro" id="IPR020845">
    <property type="entry name" value="AMP-binding_CS"/>
</dbReference>
<dbReference type="EMBL" id="CP029494">
    <property type="protein sequence ID" value="AWN22233.1"/>
    <property type="molecule type" value="Genomic_DNA"/>
</dbReference>
<dbReference type="KEGG" id="dez:DKM44_02430"/>
<dbReference type="FunFam" id="3.40.50.12780:FF:000013">
    <property type="entry name" value="Long-chain-fatty-acid--AMP ligase FadD32"/>
    <property type="match status" value="1"/>
</dbReference>
<dbReference type="Pfam" id="PF23024">
    <property type="entry name" value="AMP-dom_DIP2-like"/>
    <property type="match status" value="1"/>
</dbReference>
<sequence length="569" mass="62347">MDKEQVSNPPHWPTLLDLLRDRATMVPNQGLIYLADGEAQEIQLSYQTLHGQAQLLAAQLQQRFKPGDRAILIFGEGLEIIPAFFGVIYAGLVAVPLMPPRPGQPADDLLALMADAQASLILTTTDVSHFLQSVLGASNGSLPIIATDAPVPGDLPLWTRPDLSAESLAALLYTSGSTSLPRGVMMTHRHIMRRLGGLADLMASVDTSGATVNWLPLQHLMGLFGSVLQPMYMDIQAVVLPTSKVIERPVRWLQAMSRFRAGSSGAPNFAFQMCVDRVNPQERQDLDLSHWKLAILSTEAIRTETLDQFAQTYTPFGFRRSAYYTAYGLSESAGTFDIQQRPIRPSTLSLDPEALEKDQVRVHTSGAGLILVGCGMPMPGQEIVIVDPETLQPCENDRVGEIWIRGPQVADGYWHQPEATAQTFQAFLSTGEGPYLRSGDLGFFYDQELYIAGRLKEMLIVRGKNLYAVDLERTAEAAHPALLPASSAAFSIPVDGEEQLVLIHEVRPDQTEVDVEDVASAVRRLIGERHLLPVHSVVLVEAGSIPRTDTGKIRRAYARSLFLKQSGTA</sequence>
<keyword evidence="4" id="KW-0443">Lipid metabolism</keyword>
<keyword evidence="5" id="KW-0472">Membrane</keyword>
<dbReference type="Pfam" id="PF00501">
    <property type="entry name" value="AMP-binding"/>
    <property type="match status" value="1"/>
</dbReference>
<feature type="domain" description="AMP-binding enzyme C-terminal" evidence="7">
    <location>
        <begin position="457"/>
        <end position="565"/>
    </location>
</feature>
<dbReference type="GO" id="GO:0016874">
    <property type="term" value="F:ligase activity"/>
    <property type="evidence" value="ECO:0007669"/>
    <property type="project" value="UniProtKB-KW"/>
</dbReference>
<proteinExistence type="inferred from homology"/>
<dbReference type="Gene3D" id="3.40.50.12780">
    <property type="entry name" value="N-terminal domain of ligase-like"/>
    <property type="match status" value="1"/>
</dbReference>
<evidence type="ECO:0000259" key="6">
    <source>
        <dbReference type="Pfam" id="PF00501"/>
    </source>
</evidence>
<organism evidence="8 9">
    <name type="scientific">Deinococcus irradiatisoli</name>
    <dbReference type="NCBI Taxonomy" id="2202254"/>
    <lineage>
        <taxon>Bacteria</taxon>
        <taxon>Thermotogati</taxon>
        <taxon>Deinococcota</taxon>
        <taxon>Deinococci</taxon>
        <taxon>Deinococcales</taxon>
        <taxon>Deinococcaceae</taxon>
        <taxon>Deinococcus</taxon>
    </lineage>
</organism>
<keyword evidence="2" id="KW-0436">Ligase</keyword>
<protein>
    <submittedName>
        <fullName evidence="8">AMP-dependent synthetase</fullName>
    </submittedName>
</protein>
<evidence type="ECO:0000256" key="1">
    <source>
        <dbReference type="ARBA" id="ARBA00006432"/>
    </source>
</evidence>
<dbReference type="InterPro" id="IPR025110">
    <property type="entry name" value="AMP-bd_C"/>
</dbReference>
<evidence type="ECO:0000313" key="8">
    <source>
        <dbReference type="EMBL" id="AWN22233.1"/>
    </source>
</evidence>
<evidence type="ECO:0000256" key="3">
    <source>
        <dbReference type="ARBA" id="ARBA00022832"/>
    </source>
</evidence>
<dbReference type="PANTHER" id="PTHR22754">
    <property type="entry name" value="DISCO-INTERACTING PROTEIN 2 DIP2 -RELATED"/>
    <property type="match status" value="1"/>
</dbReference>
<name>A0A2Z3JAU1_9DEIO</name>
<dbReference type="InterPro" id="IPR000873">
    <property type="entry name" value="AMP-dep_synth/lig_dom"/>
</dbReference>
<dbReference type="Gene3D" id="3.30.300.30">
    <property type="match status" value="1"/>
</dbReference>
<dbReference type="GO" id="GO:0070566">
    <property type="term" value="F:adenylyltransferase activity"/>
    <property type="evidence" value="ECO:0007669"/>
    <property type="project" value="TreeGrafter"/>
</dbReference>
<evidence type="ECO:0000313" key="9">
    <source>
        <dbReference type="Proteomes" id="UP000245368"/>
    </source>
</evidence>
<reference evidence="8 9" key="1">
    <citation type="submission" date="2018-05" db="EMBL/GenBank/DDBJ databases">
        <title>Complete Genome Sequence of Deinococcus sp. strain 17bor-2.</title>
        <authorList>
            <person name="Srinivasan S."/>
        </authorList>
    </citation>
    <scope>NUCLEOTIDE SEQUENCE [LARGE SCALE GENOMIC DNA]</scope>
    <source>
        <strain evidence="8 9">17bor-2</strain>
    </source>
</reference>
<dbReference type="InterPro" id="IPR042099">
    <property type="entry name" value="ANL_N_sf"/>
</dbReference>
<dbReference type="RefSeq" id="WP_109825111.1">
    <property type="nucleotide sequence ID" value="NZ_CP029494.1"/>
</dbReference>
<evidence type="ECO:0000256" key="2">
    <source>
        <dbReference type="ARBA" id="ARBA00022598"/>
    </source>
</evidence>
<evidence type="ECO:0000256" key="4">
    <source>
        <dbReference type="ARBA" id="ARBA00023098"/>
    </source>
</evidence>
<dbReference type="GO" id="GO:0005886">
    <property type="term" value="C:plasma membrane"/>
    <property type="evidence" value="ECO:0007669"/>
    <property type="project" value="TreeGrafter"/>
</dbReference>
<dbReference type="GO" id="GO:0006633">
    <property type="term" value="P:fatty acid biosynthetic process"/>
    <property type="evidence" value="ECO:0007669"/>
    <property type="project" value="TreeGrafter"/>
</dbReference>
<dbReference type="Proteomes" id="UP000245368">
    <property type="component" value="Chromosome"/>
</dbReference>
<keyword evidence="3" id="KW-0276">Fatty acid metabolism</keyword>
<comment type="similarity">
    <text evidence="1">Belongs to the ATP-dependent AMP-binding enzyme family.</text>
</comment>
<dbReference type="InterPro" id="IPR040097">
    <property type="entry name" value="FAAL/FAAC"/>
</dbReference>
<evidence type="ECO:0000259" key="7">
    <source>
        <dbReference type="Pfam" id="PF23024"/>
    </source>
</evidence>
<dbReference type="CDD" id="cd05931">
    <property type="entry name" value="FAAL"/>
    <property type="match status" value="1"/>
</dbReference>
<accession>A0A2Z3JAU1</accession>
<keyword evidence="5" id="KW-0812">Transmembrane</keyword>
<keyword evidence="9" id="KW-1185">Reference proteome</keyword>
<dbReference type="GO" id="GO:0071766">
    <property type="term" value="P:Actinobacterium-type cell wall biogenesis"/>
    <property type="evidence" value="ECO:0007669"/>
    <property type="project" value="UniProtKB-ARBA"/>
</dbReference>
<dbReference type="AlphaFoldDB" id="A0A2Z3JAU1"/>
<dbReference type="PROSITE" id="PS00455">
    <property type="entry name" value="AMP_BINDING"/>
    <property type="match status" value="1"/>
</dbReference>
<dbReference type="PANTHER" id="PTHR22754:SF32">
    <property type="entry name" value="DISCO-INTERACTING PROTEIN 2"/>
    <property type="match status" value="1"/>
</dbReference>
<dbReference type="SUPFAM" id="SSF56801">
    <property type="entry name" value="Acetyl-CoA synthetase-like"/>
    <property type="match status" value="1"/>
</dbReference>
<feature type="domain" description="AMP-dependent synthetase/ligase" evidence="6">
    <location>
        <begin position="40"/>
        <end position="414"/>
    </location>
</feature>
<feature type="transmembrane region" description="Helical" evidence="5">
    <location>
        <begin position="70"/>
        <end position="92"/>
    </location>
</feature>
<gene>
    <name evidence="8" type="ORF">DKM44_02430</name>
</gene>
<keyword evidence="5" id="KW-1133">Transmembrane helix</keyword>
<dbReference type="InterPro" id="IPR045851">
    <property type="entry name" value="AMP-bd_C_sf"/>
</dbReference>
<evidence type="ECO:0000256" key="5">
    <source>
        <dbReference type="SAM" id="Phobius"/>
    </source>
</evidence>
<dbReference type="OrthoDB" id="9765680at2"/>